<proteinExistence type="predicted"/>
<evidence type="ECO:0000259" key="1">
    <source>
        <dbReference type="Pfam" id="PF14690"/>
    </source>
</evidence>
<protein>
    <submittedName>
        <fullName evidence="2">Transposase family protein</fullName>
    </submittedName>
</protein>
<evidence type="ECO:0000313" key="2">
    <source>
        <dbReference type="EMBL" id="TRU91820.1"/>
    </source>
</evidence>
<accession>A0A552J7S7</accession>
<comment type="caution">
    <text evidence="2">The sequence shown here is derived from an EMBL/GenBank/DDBJ whole genome shotgun (WGS) entry which is preliminary data.</text>
</comment>
<dbReference type="Proteomes" id="UP000319191">
    <property type="component" value="Unassembled WGS sequence"/>
</dbReference>
<reference evidence="2 3" key="1">
    <citation type="submission" date="2019-01" db="EMBL/GenBank/DDBJ databases">
        <title>Coherence of Microcystis species and biogeography revealed through population genomics.</title>
        <authorList>
            <person name="Perez-Carrascal O.M."/>
            <person name="Terrat Y."/>
            <person name="Giani A."/>
            <person name="Fortin N."/>
            <person name="Tromas N."/>
            <person name="Shapiro B.J."/>
        </authorList>
    </citation>
    <scope>NUCLEOTIDE SEQUENCE [LARGE SCALE GENOMIC DNA]</scope>
    <source>
        <strain evidence="2">Mn_MB_F_20050700_S1D</strain>
    </source>
</reference>
<name>A0A552J7S7_9CHRO</name>
<dbReference type="AlphaFoldDB" id="A0A552J7S7"/>
<feature type="domain" description="Transposase IS204/IS1001/IS1096/IS1165 zinc-finger" evidence="1">
    <location>
        <begin position="36"/>
        <end position="81"/>
    </location>
</feature>
<evidence type="ECO:0000313" key="3">
    <source>
        <dbReference type="Proteomes" id="UP000319191"/>
    </source>
</evidence>
<dbReference type="InterPro" id="IPR029261">
    <property type="entry name" value="Transposase_Znf"/>
</dbReference>
<sequence>MWINFDQLLDLPNVTVVNYQKIAQTIFLKLALLNETIECPNCYETLGRINQTEYNLVRDLSILGNRVYLKVPRRQFHCQKCQKYISERLSFMRLRQPQTIRYESIIYERVKNWALLNQGMNGNCASYPKVSLSLVFKTTTKEDSYLKSATPKSELEHLDCSKAITV</sequence>
<dbReference type="EMBL" id="SFAV01000044">
    <property type="protein sequence ID" value="TRU91820.1"/>
    <property type="molecule type" value="Genomic_DNA"/>
</dbReference>
<organism evidence="2 3">
    <name type="scientific">Microcystis novacekii Mn_MB_F_20050700_S1D</name>
    <dbReference type="NCBI Taxonomy" id="2486266"/>
    <lineage>
        <taxon>Bacteria</taxon>
        <taxon>Bacillati</taxon>
        <taxon>Cyanobacteriota</taxon>
        <taxon>Cyanophyceae</taxon>
        <taxon>Oscillatoriophycideae</taxon>
        <taxon>Chroococcales</taxon>
        <taxon>Microcystaceae</taxon>
        <taxon>Microcystis</taxon>
    </lineage>
</organism>
<gene>
    <name evidence="2" type="ORF">EWV54_03615</name>
</gene>
<dbReference type="Pfam" id="PF14690">
    <property type="entry name" value="Zn_ribbon_ISL3"/>
    <property type="match status" value="1"/>
</dbReference>